<dbReference type="GO" id="GO:0003677">
    <property type="term" value="F:DNA binding"/>
    <property type="evidence" value="ECO:0007669"/>
    <property type="project" value="InterPro"/>
</dbReference>
<dbReference type="PANTHER" id="PTHR33055:SF13">
    <property type="entry name" value="TRANSPOSASE"/>
    <property type="match status" value="1"/>
</dbReference>
<organism evidence="3 4">
    <name type="scientific">Sulfolobus tengchongensis</name>
    <dbReference type="NCBI Taxonomy" id="207809"/>
    <lineage>
        <taxon>Archaea</taxon>
        <taxon>Thermoproteota</taxon>
        <taxon>Thermoprotei</taxon>
        <taxon>Sulfolobales</taxon>
        <taxon>Sulfolobaceae</taxon>
        <taxon>Sulfolobus</taxon>
    </lineage>
</organism>
<dbReference type="Proteomes" id="UP001432202">
    <property type="component" value="Chromosome"/>
</dbReference>
<dbReference type="EMBL" id="CP146016">
    <property type="protein sequence ID" value="WWQ59406.1"/>
    <property type="molecule type" value="Genomic_DNA"/>
</dbReference>
<dbReference type="AlphaFoldDB" id="A0AAX4KYT3"/>
<dbReference type="Pfam" id="PF02371">
    <property type="entry name" value="Transposase_20"/>
    <property type="match status" value="1"/>
</dbReference>
<dbReference type="InterPro" id="IPR003346">
    <property type="entry name" value="Transposase_20"/>
</dbReference>
<evidence type="ECO:0000256" key="1">
    <source>
        <dbReference type="SAM" id="Coils"/>
    </source>
</evidence>
<keyword evidence="1" id="KW-0175">Coiled coil</keyword>
<dbReference type="RefSeq" id="WP_338598546.1">
    <property type="nucleotide sequence ID" value="NZ_CP146016.1"/>
</dbReference>
<dbReference type="GeneID" id="89336664"/>
<dbReference type="GO" id="GO:0004803">
    <property type="term" value="F:transposase activity"/>
    <property type="evidence" value="ECO:0007669"/>
    <property type="project" value="InterPro"/>
</dbReference>
<dbReference type="InterPro" id="IPR002525">
    <property type="entry name" value="Transp_IS110-like_N"/>
</dbReference>
<evidence type="ECO:0000259" key="2">
    <source>
        <dbReference type="PROSITE" id="PS50209"/>
    </source>
</evidence>
<feature type="domain" description="CARD" evidence="2">
    <location>
        <begin position="126"/>
        <end position="206"/>
    </location>
</feature>
<name>A0AAX4KYT3_9CREN</name>
<dbReference type="InterPro" id="IPR047650">
    <property type="entry name" value="Transpos_IS110"/>
</dbReference>
<evidence type="ECO:0000313" key="3">
    <source>
        <dbReference type="EMBL" id="WWQ59406.1"/>
    </source>
</evidence>
<accession>A0AAX4KYT3</accession>
<sequence length="386" mass="43835">MQQIKLKTFGIDVGESKIVVTKIKLEQQGEQLIERESETREFKYDNEGIQQLINFLGDYKEGIMEATGVYFYYLYDKLTQKGYNIGVVNPLQLREILGKKTDELDSKRLALAYAIGVIKTSYIPKENERELRELERHRKQLEERITQLKNMIRKTLQTAGYKIEPFNKEGRQILDKLVKGQELTNEEKEKLKNLLGRKLNKGEVLILKQLVEEMNMVEGQVKEIDDMIATLIPKATLAELLKIPGIGFTTASTILGEVGDISRFSNSKAFCSYAGLSPRTKQSGEFLSHNGLIPGNKYLRRVFFLAARVAVRVDGKFNEFYTRIKERSGSGKKALVAVANKLARIVFHVLHDGVYKGDSKKVVRVRKGREPSVDGDLTLSSALDKL</sequence>
<dbReference type="Pfam" id="PF01548">
    <property type="entry name" value="DEDD_Tnp_IS110"/>
    <property type="match status" value="1"/>
</dbReference>
<feature type="coiled-coil region" evidence="1">
    <location>
        <begin position="124"/>
        <end position="158"/>
    </location>
</feature>
<reference evidence="3 4" key="1">
    <citation type="submission" date="2024-02" db="EMBL/GenBank/DDBJ databases">
        <title>STSV induces naive adaptation in Sulfolobus.</title>
        <authorList>
            <person name="Xiang X."/>
            <person name="Song M."/>
        </authorList>
    </citation>
    <scope>NUCLEOTIDE SEQUENCE [LARGE SCALE GENOMIC DNA]</scope>
    <source>
        <strain evidence="3 4">RT2</strain>
    </source>
</reference>
<keyword evidence="4" id="KW-1185">Reference proteome</keyword>
<proteinExistence type="predicted"/>
<gene>
    <name evidence="3" type="ORF">V6M85_07810</name>
</gene>
<dbReference type="PROSITE" id="PS50209">
    <property type="entry name" value="CARD"/>
    <property type="match status" value="1"/>
</dbReference>
<dbReference type="GO" id="GO:0006313">
    <property type="term" value="P:DNA transposition"/>
    <property type="evidence" value="ECO:0007669"/>
    <property type="project" value="InterPro"/>
</dbReference>
<dbReference type="NCBIfam" id="NF033542">
    <property type="entry name" value="transpos_IS110"/>
    <property type="match status" value="1"/>
</dbReference>
<protein>
    <submittedName>
        <fullName evidence="3">IS110 family transposase</fullName>
    </submittedName>
</protein>
<evidence type="ECO:0000313" key="4">
    <source>
        <dbReference type="Proteomes" id="UP001432202"/>
    </source>
</evidence>
<dbReference type="InterPro" id="IPR001315">
    <property type="entry name" value="CARD"/>
</dbReference>
<dbReference type="PANTHER" id="PTHR33055">
    <property type="entry name" value="TRANSPOSASE FOR INSERTION SEQUENCE ELEMENT IS1111A"/>
    <property type="match status" value="1"/>
</dbReference>